<comment type="subcellular location">
    <subcellularLocation>
        <location evidence="1">Membrane</location>
        <topology evidence="1">Multi-pass membrane protein</topology>
    </subcellularLocation>
</comment>
<name>A0A7R9BWG1_9CRUS</name>
<sequence>MVPTCCQFLVFFRDTLILAAVNSGTSIFAGFVIFSSLGYMAHVKGVNVSDVVASGPGLVFLAYPEVIRKLSLSPLWAVLFFMMLTLSLNVRVCLQNMSQTLGIDSMFSCLDGFVSTLCDLSPRLHKHKRKLIAAWALIFFLLELPLVTRGGIYLFTLHEYYGSASITLLSMAFCQLSLNVRVCLHNMSQTLGIDSMFSCLDGFVSTLCDLSPRLHKHKRKLIAAWALIFFLLELPLVTRGGIYLFTLHEYYGSASITLLSMAFCQAVAYVWIWGADKISDCLFEMIGFRVSWWWRFCWKFAGPGYMLFIFFFFFINYETVKYNNYEYPVWGQVLGVLIAASSLAWVPAYAIYYLVKQKKPLREAWKIGTTATTVTARPERQEHELEEVPETGSGADSFESETAKSAGIKANGRELPDENVDGISQTNVNLSG</sequence>
<keyword evidence="7 10" id="KW-0472">Membrane</keyword>
<dbReference type="InterPro" id="IPR037272">
    <property type="entry name" value="SNS_sf"/>
</dbReference>
<feature type="transmembrane region" description="Helical" evidence="10">
    <location>
        <begin position="329"/>
        <end position="355"/>
    </location>
</feature>
<dbReference type="Proteomes" id="UP000678499">
    <property type="component" value="Unassembled WGS sequence"/>
</dbReference>
<feature type="transmembrane region" description="Helical" evidence="10">
    <location>
        <begin position="296"/>
        <end position="317"/>
    </location>
</feature>
<dbReference type="GO" id="GO:0035725">
    <property type="term" value="P:sodium ion transmembrane transport"/>
    <property type="evidence" value="ECO:0007669"/>
    <property type="project" value="TreeGrafter"/>
</dbReference>
<evidence type="ECO:0000256" key="8">
    <source>
        <dbReference type="PIRSR" id="PIRSR600175-1"/>
    </source>
</evidence>
<keyword evidence="6 10" id="KW-1133">Transmembrane helix</keyword>
<dbReference type="EMBL" id="OA886524">
    <property type="protein sequence ID" value="CAD7282900.1"/>
    <property type="molecule type" value="Genomic_DNA"/>
</dbReference>
<gene>
    <name evidence="11" type="ORF">NMOB1V02_LOCUS10518</name>
</gene>
<dbReference type="AlphaFoldDB" id="A0A7R9BWG1"/>
<evidence type="ECO:0000313" key="12">
    <source>
        <dbReference type="Proteomes" id="UP000678499"/>
    </source>
</evidence>
<dbReference type="PANTHER" id="PTHR11616:SF254">
    <property type="entry name" value="TRANSPORTER"/>
    <property type="match status" value="1"/>
</dbReference>
<keyword evidence="12" id="KW-1185">Reference proteome</keyword>
<keyword evidence="3" id="KW-0813">Transport</keyword>
<dbReference type="GO" id="GO:0006865">
    <property type="term" value="P:amino acid transport"/>
    <property type="evidence" value="ECO:0007669"/>
    <property type="project" value="TreeGrafter"/>
</dbReference>
<dbReference type="PANTHER" id="PTHR11616">
    <property type="entry name" value="SODIUM/CHLORIDE DEPENDENT TRANSPORTER"/>
    <property type="match status" value="1"/>
</dbReference>
<feature type="region of interest" description="Disordered" evidence="9">
    <location>
        <begin position="376"/>
        <end position="432"/>
    </location>
</feature>
<dbReference type="PROSITE" id="PS50267">
    <property type="entry name" value="NA_NEUROTRAN_SYMP_3"/>
    <property type="match status" value="1"/>
</dbReference>
<feature type="binding site" evidence="8">
    <location>
        <position position="105"/>
    </location>
    <ligand>
        <name>Na(+)</name>
        <dbReference type="ChEBI" id="CHEBI:29101"/>
        <label>1</label>
    </ligand>
</feature>
<feature type="transmembrane region" description="Helical" evidence="10">
    <location>
        <begin position="160"/>
        <end position="178"/>
    </location>
</feature>
<feature type="transmembrane region" description="Helical" evidence="10">
    <location>
        <begin position="251"/>
        <end position="275"/>
    </location>
</feature>
<feature type="binding site" evidence="8">
    <location>
        <position position="22"/>
    </location>
    <ligand>
        <name>Na(+)</name>
        <dbReference type="ChEBI" id="CHEBI:29101"/>
        <label>1</label>
    </ligand>
</feature>
<evidence type="ECO:0000256" key="9">
    <source>
        <dbReference type="SAM" id="MobiDB-lite"/>
    </source>
</evidence>
<feature type="binding site" evidence="8">
    <location>
        <position position="101"/>
    </location>
    <ligand>
        <name>Na(+)</name>
        <dbReference type="ChEBI" id="CHEBI:29101"/>
        <label>1</label>
    </ligand>
</feature>
<feature type="transmembrane region" description="Helical" evidence="10">
    <location>
        <begin position="221"/>
        <end position="245"/>
    </location>
</feature>
<keyword evidence="8" id="KW-0915">Sodium</keyword>
<reference evidence="11" key="1">
    <citation type="submission" date="2020-11" db="EMBL/GenBank/DDBJ databases">
        <authorList>
            <person name="Tran Van P."/>
        </authorList>
    </citation>
    <scope>NUCLEOTIDE SEQUENCE</scope>
</reference>
<evidence type="ECO:0000256" key="5">
    <source>
        <dbReference type="ARBA" id="ARBA00022847"/>
    </source>
</evidence>
<dbReference type="GO" id="GO:0005886">
    <property type="term" value="C:plasma membrane"/>
    <property type="evidence" value="ECO:0007669"/>
    <property type="project" value="TreeGrafter"/>
</dbReference>
<dbReference type="InterPro" id="IPR000175">
    <property type="entry name" value="Na/ntran_symport"/>
</dbReference>
<evidence type="ECO:0000256" key="3">
    <source>
        <dbReference type="ARBA" id="ARBA00022448"/>
    </source>
</evidence>
<keyword evidence="4 10" id="KW-0812">Transmembrane</keyword>
<dbReference type="OrthoDB" id="6581954at2759"/>
<dbReference type="SUPFAM" id="SSF161070">
    <property type="entry name" value="SNF-like"/>
    <property type="match status" value="2"/>
</dbReference>
<protein>
    <submittedName>
        <fullName evidence="11">Uncharacterized protein</fullName>
    </submittedName>
</protein>
<dbReference type="GO" id="GO:0046872">
    <property type="term" value="F:metal ion binding"/>
    <property type="evidence" value="ECO:0007669"/>
    <property type="project" value="UniProtKB-KW"/>
</dbReference>
<evidence type="ECO:0000256" key="6">
    <source>
        <dbReference type="ARBA" id="ARBA00022989"/>
    </source>
</evidence>
<evidence type="ECO:0000256" key="2">
    <source>
        <dbReference type="ARBA" id="ARBA00006459"/>
    </source>
</evidence>
<keyword evidence="8" id="KW-0479">Metal-binding</keyword>
<evidence type="ECO:0000256" key="1">
    <source>
        <dbReference type="ARBA" id="ARBA00004141"/>
    </source>
</evidence>
<feature type="binding site" evidence="8">
    <location>
        <position position="104"/>
    </location>
    <ligand>
        <name>Na(+)</name>
        <dbReference type="ChEBI" id="CHEBI:29101"/>
        <label>1</label>
    </ligand>
</feature>
<evidence type="ECO:0000313" key="11">
    <source>
        <dbReference type="EMBL" id="CAD7282900.1"/>
    </source>
</evidence>
<feature type="transmembrane region" description="Helical" evidence="10">
    <location>
        <begin position="75"/>
        <end position="94"/>
    </location>
</feature>
<feature type="compositionally biased region" description="Polar residues" evidence="9">
    <location>
        <begin position="422"/>
        <end position="432"/>
    </location>
</feature>
<evidence type="ECO:0000256" key="4">
    <source>
        <dbReference type="ARBA" id="ARBA00022692"/>
    </source>
</evidence>
<accession>A0A7R9BWG1</accession>
<feature type="transmembrane region" description="Helical" evidence="10">
    <location>
        <begin position="16"/>
        <end position="34"/>
    </location>
</feature>
<evidence type="ECO:0000256" key="10">
    <source>
        <dbReference type="SAM" id="Phobius"/>
    </source>
</evidence>
<dbReference type="EMBL" id="CAJPEX010004487">
    <property type="protein sequence ID" value="CAG0923052.1"/>
    <property type="molecule type" value="Genomic_DNA"/>
</dbReference>
<proteinExistence type="inferred from homology"/>
<dbReference type="Pfam" id="PF00209">
    <property type="entry name" value="SNF"/>
    <property type="match status" value="2"/>
</dbReference>
<dbReference type="PRINTS" id="PR00176">
    <property type="entry name" value="NANEUSMPORT"/>
</dbReference>
<evidence type="ECO:0000256" key="7">
    <source>
        <dbReference type="ARBA" id="ARBA00023136"/>
    </source>
</evidence>
<comment type="similarity">
    <text evidence="2">Belongs to the sodium:neurotransmitter symporter (SNF) (TC 2.A.22) family.</text>
</comment>
<dbReference type="GO" id="GO:0015293">
    <property type="term" value="F:symporter activity"/>
    <property type="evidence" value="ECO:0007669"/>
    <property type="project" value="UniProtKB-KW"/>
</dbReference>
<feature type="transmembrane region" description="Helical" evidence="10">
    <location>
        <begin position="46"/>
        <end position="63"/>
    </location>
</feature>
<organism evidence="11">
    <name type="scientific">Notodromas monacha</name>
    <dbReference type="NCBI Taxonomy" id="399045"/>
    <lineage>
        <taxon>Eukaryota</taxon>
        <taxon>Metazoa</taxon>
        <taxon>Ecdysozoa</taxon>
        <taxon>Arthropoda</taxon>
        <taxon>Crustacea</taxon>
        <taxon>Oligostraca</taxon>
        <taxon>Ostracoda</taxon>
        <taxon>Podocopa</taxon>
        <taxon>Podocopida</taxon>
        <taxon>Cypridocopina</taxon>
        <taxon>Cypridoidea</taxon>
        <taxon>Cyprididae</taxon>
        <taxon>Notodromas</taxon>
    </lineage>
</organism>
<keyword evidence="5" id="KW-0769">Symport</keyword>
<feature type="transmembrane region" description="Helical" evidence="10">
    <location>
        <begin position="131"/>
        <end position="154"/>
    </location>
</feature>